<organism evidence="1 2">
    <name type="scientific">Candidatus Chazhemtobacterium aquaticus</name>
    <dbReference type="NCBI Taxonomy" id="2715735"/>
    <lineage>
        <taxon>Bacteria</taxon>
        <taxon>Candidatus Chazhemtobacteraceae</taxon>
        <taxon>Candidatus Chazhemtobacterium</taxon>
    </lineage>
</organism>
<dbReference type="Pfam" id="PF09424">
    <property type="entry name" value="YqeY"/>
    <property type="match status" value="1"/>
</dbReference>
<dbReference type="InterPro" id="IPR003789">
    <property type="entry name" value="Asn/Gln_tRNA_amidoTrase-B-like"/>
</dbReference>
<dbReference type="InterPro" id="IPR042184">
    <property type="entry name" value="YqeY/Aim41_N"/>
</dbReference>
<reference evidence="2" key="1">
    <citation type="journal article" date="2020" name="Microorganisms">
        <title>Complete Genome of a Member of a New Bacterial Lineage in the Microgenomates Group Reveals an Unusual Nucleotide Composition Disparity Between Two Strands of DNA and Limited Metabolic Potential.</title>
        <authorList>
            <person name="Kadnikov V.V."/>
            <person name="Mardanov A.V."/>
            <person name="Beletsky A.V."/>
            <person name="Karnachuk O.V."/>
            <person name="Ravin N.V."/>
        </authorList>
    </citation>
    <scope>NUCLEOTIDE SEQUENCE [LARGE SCALE GENOMIC DNA]</scope>
</reference>
<dbReference type="KEGG" id="caqa:MICH65_0759"/>
<dbReference type="Proteomes" id="UP000463983">
    <property type="component" value="Chromosome"/>
</dbReference>
<dbReference type="InterPro" id="IPR023168">
    <property type="entry name" value="GatB_Yqey_C_2"/>
</dbReference>
<keyword evidence="2" id="KW-1185">Reference proteome</keyword>
<dbReference type="GO" id="GO:0016884">
    <property type="term" value="F:carbon-nitrogen ligase activity, with glutamine as amido-N-donor"/>
    <property type="evidence" value="ECO:0007669"/>
    <property type="project" value="InterPro"/>
</dbReference>
<dbReference type="RefSeq" id="WP_161932103.1">
    <property type="nucleotide sequence ID" value="NZ_CP047901.1"/>
</dbReference>
<accession>A0A857NBL3</accession>
<dbReference type="InterPro" id="IPR019004">
    <property type="entry name" value="YqeY/Aim41"/>
</dbReference>
<gene>
    <name evidence="1" type="ORF">MICH65_0759</name>
</gene>
<dbReference type="Gene3D" id="1.10.1510.10">
    <property type="entry name" value="Uncharacterised protein YqeY/AIM41 PF09424, N-terminal domain"/>
    <property type="match status" value="1"/>
</dbReference>
<protein>
    <recommendedName>
        <fullName evidence="3">GatB/YqeY domain-containing protein</fullName>
    </recommendedName>
</protein>
<name>A0A857NBL3_9BACT</name>
<proteinExistence type="predicted"/>
<dbReference type="SUPFAM" id="SSF89095">
    <property type="entry name" value="GatB/YqeY motif"/>
    <property type="match status" value="1"/>
</dbReference>
<dbReference type="AlphaFoldDB" id="A0A857NBL3"/>
<dbReference type="PANTHER" id="PTHR28055">
    <property type="entry name" value="ALTERED INHERITANCE OF MITOCHONDRIA PROTEIN 41, MITOCHONDRIAL"/>
    <property type="match status" value="1"/>
</dbReference>
<evidence type="ECO:0008006" key="3">
    <source>
        <dbReference type="Google" id="ProtNLM"/>
    </source>
</evidence>
<dbReference type="PANTHER" id="PTHR28055:SF1">
    <property type="entry name" value="ALTERED INHERITANCE OF MITOCHONDRIA PROTEIN 41, MITOCHONDRIAL"/>
    <property type="match status" value="1"/>
</dbReference>
<sequence>MLIEKVRTDLYQATKARDLPRVRALRMLISSLEYLEKRGSQVTTEDEMAAVKLEIKKRKEAIEAFGQVGEQERVKDEEDEMKVLMEYMPEQVGEDEVRKVVKEVVGEAGEGVNKGMVIGKVIGKIGKEKVDGNLVARIVNELVK</sequence>
<evidence type="ECO:0000313" key="2">
    <source>
        <dbReference type="Proteomes" id="UP000463983"/>
    </source>
</evidence>
<evidence type="ECO:0000313" key="1">
    <source>
        <dbReference type="EMBL" id="QHO63740.1"/>
    </source>
</evidence>
<dbReference type="EMBL" id="CP047901">
    <property type="protein sequence ID" value="QHO63740.1"/>
    <property type="molecule type" value="Genomic_DNA"/>
</dbReference>
<dbReference type="Gene3D" id="1.10.10.410">
    <property type="match status" value="1"/>
</dbReference>